<accession>A0A4R3JRY6</accession>
<dbReference type="Gene3D" id="3.60.140.10">
    <property type="entry name" value="CNF1/YfiH-like putative cysteine hydrolases"/>
    <property type="match status" value="1"/>
</dbReference>
<dbReference type="EMBL" id="BHEO01000008">
    <property type="protein sequence ID" value="GBU06409.1"/>
    <property type="molecule type" value="Genomic_DNA"/>
</dbReference>
<evidence type="ECO:0000313" key="12">
    <source>
        <dbReference type="EMBL" id="GBU06409.1"/>
    </source>
</evidence>
<dbReference type="SUPFAM" id="SSF64438">
    <property type="entry name" value="CNF1/YfiH-like putative cysteine hydrolases"/>
    <property type="match status" value="1"/>
</dbReference>
<dbReference type="InterPro" id="IPR011324">
    <property type="entry name" value="Cytotoxic_necrot_fac-like_cat"/>
</dbReference>
<evidence type="ECO:0000256" key="5">
    <source>
        <dbReference type="ARBA" id="ARBA00022723"/>
    </source>
</evidence>
<dbReference type="GO" id="GO:0005507">
    <property type="term" value="F:copper ion binding"/>
    <property type="evidence" value="ECO:0007669"/>
    <property type="project" value="TreeGrafter"/>
</dbReference>
<comment type="function">
    <text evidence="2">Purine nucleoside enzyme that catalyzes the phosphorolysis of adenosine and inosine nucleosides, yielding D-ribose 1-phosphate and the respective free bases, adenine and hypoxanthine. Also catalyzes the phosphorolysis of S-methyl-5'-thioadenosine into adenine and S-methyl-5-thio-alpha-D-ribose 1-phosphate. Also has adenosine deaminase activity.</text>
</comment>
<comment type="catalytic activity">
    <reaction evidence="9">
        <text>adenosine + phosphate = alpha-D-ribose 1-phosphate + adenine</text>
        <dbReference type="Rhea" id="RHEA:27642"/>
        <dbReference type="ChEBI" id="CHEBI:16335"/>
        <dbReference type="ChEBI" id="CHEBI:16708"/>
        <dbReference type="ChEBI" id="CHEBI:43474"/>
        <dbReference type="ChEBI" id="CHEBI:57720"/>
        <dbReference type="EC" id="2.4.2.1"/>
    </reaction>
    <physiologicalReaction direction="left-to-right" evidence="9">
        <dbReference type="Rhea" id="RHEA:27643"/>
    </physiologicalReaction>
</comment>
<gene>
    <name evidence="13" type="ORF">EDD74_10979</name>
    <name evidence="12" type="ORF">FAEUMB_29500</name>
</gene>
<dbReference type="GO" id="GO:0017061">
    <property type="term" value="F:S-methyl-5-thioadenosine phosphorylase activity"/>
    <property type="evidence" value="ECO:0007669"/>
    <property type="project" value="UniProtKB-EC"/>
</dbReference>
<comment type="catalytic activity">
    <reaction evidence="8">
        <text>adenosine + H2O + H(+) = inosine + NH4(+)</text>
        <dbReference type="Rhea" id="RHEA:24408"/>
        <dbReference type="ChEBI" id="CHEBI:15377"/>
        <dbReference type="ChEBI" id="CHEBI:15378"/>
        <dbReference type="ChEBI" id="CHEBI:16335"/>
        <dbReference type="ChEBI" id="CHEBI:17596"/>
        <dbReference type="ChEBI" id="CHEBI:28938"/>
        <dbReference type="EC" id="3.5.4.4"/>
    </reaction>
    <physiologicalReaction direction="left-to-right" evidence="8">
        <dbReference type="Rhea" id="RHEA:24409"/>
    </physiologicalReaction>
</comment>
<dbReference type="Proteomes" id="UP000702954">
    <property type="component" value="Unassembled WGS sequence"/>
</dbReference>
<dbReference type="PANTHER" id="PTHR30616">
    <property type="entry name" value="UNCHARACTERIZED PROTEIN YFIH"/>
    <property type="match status" value="1"/>
</dbReference>
<keyword evidence="15" id="KW-1185">Reference proteome</keyword>
<dbReference type="CDD" id="cd16833">
    <property type="entry name" value="YfiH"/>
    <property type="match status" value="1"/>
</dbReference>
<evidence type="ECO:0000313" key="15">
    <source>
        <dbReference type="Proteomes" id="UP000702954"/>
    </source>
</evidence>
<dbReference type="Pfam" id="PF02578">
    <property type="entry name" value="Cu-oxidase_4"/>
    <property type="match status" value="1"/>
</dbReference>
<organism evidence="13 14">
    <name type="scientific">Faecalimonas umbilicata</name>
    <dbReference type="NCBI Taxonomy" id="1912855"/>
    <lineage>
        <taxon>Bacteria</taxon>
        <taxon>Bacillati</taxon>
        <taxon>Bacillota</taxon>
        <taxon>Clostridia</taxon>
        <taxon>Lachnospirales</taxon>
        <taxon>Lachnospiraceae</taxon>
        <taxon>Faecalimonas</taxon>
    </lineage>
</organism>
<protein>
    <recommendedName>
        <fullName evidence="11">Purine nucleoside phosphorylase</fullName>
    </recommendedName>
</protein>
<dbReference type="EMBL" id="SLZV01000009">
    <property type="protein sequence ID" value="TCS68374.1"/>
    <property type="molecule type" value="Genomic_DNA"/>
</dbReference>
<dbReference type="InterPro" id="IPR003730">
    <property type="entry name" value="Cu_polyphenol_OxRdtase"/>
</dbReference>
<name>A0A4R3JRY6_9FIRM</name>
<dbReference type="RefSeq" id="WP_008975250.1">
    <property type="nucleotide sequence ID" value="NZ_BHEO01000008.1"/>
</dbReference>
<evidence type="ECO:0000313" key="14">
    <source>
        <dbReference type="Proteomes" id="UP000294613"/>
    </source>
</evidence>
<comment type="catalytic activity">
    <reaction evidence="10">
        <text>S-methyl-5'-thioadenosine + phosphate = 5-(methylsulfanyl)-alpha-D-ribose 1-phosphate + adenine</text>
        <dbReference type="Rhea" id="RHEA:11852"/>
        <dbReference type="ChEBI" id="CHEBI:16708"/>
        <dbReference type="ChEBI" id="CHEBI:17509"/>
        <dbReference type="ChEBI" id="CHEBI:43474"/>
        <dbReference type="ChEBI" id="CHEBI:58533"/>
        <dbReference type="EC" id="2.4.2.28"/>
    </reaction>
    <physiologicalReaction direction="left-to-right" evidence="10">
        <dbReference type="Rhea" id="RHEA:11853"/>
    </physiologicalReaction>
</comment>
<comment type="catalytic activity">
    <reaction evidence="1">
        <text>inosine + phosphate = alpha-D-ribose 1-phosphate + hypoxanthine</text>
        <dbReference type="Rhea" id="RHEA:27646"/>
        <dbReference type="ChEBI" id="CHEBI:17368"/>
        <dbReference type="ChEBI" id="CHEBI:17596"/>
        <dbReference type="ChEBI" id="CHEBI:43474"/>
        <dbReference type="ChEBI" id="CHEBI:57720"/>
        <dbReference type="EC" id="2.4.2.1"/>
    </reaction>
    <physiologicalReaction direction="left-to-right" evidence="1">
        <dbReference type="Rhea" id="RHEA:27647"/>
    </physiologicalReaction>
</comment>
<dbReference type="GO" id="GO:0016787">
    <property type="term" value="F:hydrolase activity"/>
    <property type="evidence" value="ECO:0007669"/>
    <property type="project" value="UniProtKB-KW"/>
</dbReference>
<proteinExistence type="inferred from homology"/>
<comment type="similarity">
    <text evidence="3 11">Belongs to the purine nucleoside phosphorylase YfiH/LACC1 family.</text>
</comment>
<keyword evidence="6" id="KW-0378">Hydrolase</keyword>
<evidence type="ECO:0000313" key="13">
    <source>
        <dbReference type="EMBL" id="TCS68374.1"/>
    </source>
</evidence>
<evidence type="ECO:0000256" key="10">
    <source>
        <dbReference type="ARBA" id="ARBA00049893"/>
    </source>
</evidence>
<dbReference type="PANTHER" id="PTHR30616:SF2">
    <property type="entry name" value="PURINE NUCLEOSIDE PHOSPHORYLASE LACC1"/>
    <property type="match status" value="1"/>
</dbReference>
<evidence type="ECO:0000256" key="11">
    <source>
        <dbReference type="RuleBase" id="RU361274"/>
    </source>
</evidence>
<dbReference type="Proteomes" id="UP000294613">
    <property type="component" value="Unassembled WGS sequence"/>
</dbReference>
<evidence type="ECO:0000256" key="6">
    <source>
        <dbReference type="ARBA" id="ARBA00022801"/>
    </source>
</evidence>
<evidence type="ECO:0000256" key="2">
    <source>
        <dbReference type="ARBA" id="ARBA00003215"/>
    </source>
</evidence>
<sequence>MENRWKKTDERNVLEVKEKAGVTYLSYPLLEHTKCVRHAFSTRLGGVSEGIYASMNLSFSRGDDPEAVRENFYRMAEVLEISPEQYVFSAQTHTTNVRKVTKDDAGKGFLFPQACVTGCAGGLKDVDGLVTNEPGLCLATFYADCVPLFFVDPVKKAIGLSHSGWRGTVGKIGKVTVEKMTELYGTDPKDVVAAVGPSICQDCYEVSKDVVEQFRENYDEKYWEKLFYEKENGKYQLNLWEANRIVLQEAGIPQEQIAVTNICTCCNSELLFSHRASQGKRGNLGAFLMLE</sequence>
<dbReference type="NCBIfam" id="TIGR00726">
    <property type="entry name" value="peptidoglycan editing factor PgeF"/>
    <property type="match status" value="1"/>
</dbReference>
<evidence type="ECO:0000256" key="1">
    <source>
        <dbReference type="ARBA" id="ARBA00000553"/>
    </source>
</evidence>
<keyword evidence="4" id="KW-0808">Transferase</keyword>
<dbReference type="AlphaFoldDB" id="A0A4R3JRY6"/>
<reference evidence="12 15" key="1">
    <citation type="journal article" date="2018" name="Int. J. Syst. Evol. Microbiol.">
        <title>Draft Genome Sequence of Faecalimonas umbilicata JCM 30896T, an Acetate-Producing Bacterium Isolated from Human Feces.</title>
        <authorList>
            <person name="Sakamoto M."/>
            <person name="Ikeyama N."/>
            <person name="Yuki M."/>
            <person name="Ohkuma M."/>
        </authorList>
    </citation>
    <scope>NUCLEOTIDE SEQUENCE [LARGE SCALE GENOMIC DNA]</scope>
    <source>
        <strain evidence="12 15">EGH7</strain>
    </source>
</reference>
<keyword evidence="5" id="KW-0479">Metal-binding</keyword>
<keyword evidence="7" id="KW-0862">Zinc</keyword>
<evidence type="ECO:0000256" key="9">
    <source>
        <dbReference type="ARBA" id="ARBA00048968"/>
    </source>
</evidence>
<comment type="caution">
    <text evidence="13">The sequence shown here is derived from an EMBL/GenBank/DDBJ whole genome shotgun (WGS) entry which is preliminary data.</text>
</comment>
<evidence type="ECO:0000256" key="8">
    <source>
        <dbReference type="ARBA" id="ARBA00047989"/>
    </source>
</evidence>
<evidence type="ECO:0000256" key="4">
    <source>
        <dbReference type="ARBA" id="ARBA00022679"/>
    </source>
</evidence>
<evidence type="ECO:0000256" key="7">
    <source>
        <dbReference type="ARBA" id="ARBA00022833"/>
    </source>
</evidence>
<reference evidence="13 14" key="2">
    <citation type="submission" date="2019-03" db="EMBL/GenBank/DDBJ databases">
        <title>Genomic Encyclopedia of Type Strains, Phase IV (KMG-IV): sequencing the most valuable type-strain genomes for metagenomic binning, comparative biology and taxonomic classification.</title>
        <authorList>
            <person name="Goeker M."/>
        </authorList>
    </citation>
    <scope>NUCLEOTIDE SEQUENCE [LARGE SCALE GENOMIC DNA]</scope>
    <source>
        <strain evidence="13 14">DSM 103426</strain>
    </source>
</reference>
<evidence type="ECO:0000256" key="3">
    <source>
        <dbReference type="ARBA" id="ARBA00007353"/>
    </source>
</evidence>
<dbReference type="InterPro" id="IPR038371">
    <property type="entry name" value="Cu_polyphenol_OxRdtase_sf"/>
</dbReference>